<accession>A0A8E2AVU1</accession>
<feature type="region of interest" description="Disordered" evidence="1">
    <location>
        <begin position="443"/>
        <end position="562"/>
    </location>
</feature>
<feature type="compositionally biased region" description="Low complexity" evidence="1">
    <location>
        <begin position="967"/>
        <end position="977"/>
    </location>
</feature>
<feature type="compositionally biased region" description="Low complexity" evidence="1">
    <location>
        <begin position="1465"/>
        <end position="1485"/>
    </location>
</feature>
<dbReference type="PANTHER" id="PTHR28190:SF1">
    <property type="entry name" value="NUCLEAR MIGRATION PROTEIN NUM1"/>
    <property type="match status" value="1"/>
</dbReference>
<dbReference type="GO" id="GO:0015631">
    <property type="term" value="F:tubulin binding"/>
    <property type="evidence" value="ECO:0007669"/>
    <property type="project" value="TreeGrafter"/>
</dbReference>
<dbReference type="SUPFAM" id="SSF50729">
    <property type="entry name" value="PH domain-like"/>
    <property type="match status" value="1"/>
</dbReference>
<feature type="compositionally biased region" description="Polar residues" evidence="1">
    <location>
        <begin position="548"/>
        <end position="560"/>
    </location>
</feature>
<dbReference type="GO" id="GO:0005543">
    <property type="term" value="F:phospholipid binding"/>
    <property type="evidence" value="ECO:0007669"/>
    <property type="project" value="InterPro"/>
</dbReference>
<feature type="compositionally biased region" description="Acidic residues" evidence="1">
    <location>
        <begin position="452"/>
        <end position="466"/>
    </location>
</feature>
<evidence type="ECO:0000313" key="3">
    <source>
        <dbReference type="EMBL" id="OCH89225.1"/>
    </source>
</evidence>
<feature type="region of interest" description="Disordered" evidence="1">
    <location>
        <begin position="1588"/>
        <end position="1669"/>
    </location>
</feature>
<dbReference type="PROSITE" id="PS50003">
    <property type="entry name" value="PH_DOMAIN"/>
    <property type="match status" value="1"/>
</dbReference>
<dbReference type="GO" id="GO:0005938">
    <property type="term" value="C:cell cortex"/>
    <property type="evidence" value="ECO:0007669"/>
    <property type="project" value="InterPro"/>
</dbReference>
<feature type="compositionally biased region" description="Low complexity" evidence="1">
    <location>
        <begin position="1044"/>
        <end position="1075"/>
    </location>
</feature>
<feature type="compositionally biased region" description="Pro residues" evidence="1">
    <location>
        <begin position="1032"/>
        <end position="1043"/>
    </location>
</feature>
<feature type="compositionally biased region" description="Basic and acidic residues" evidence="1">
    <location>
        <begin position="1609"/>
        <end position="1620"/>
    </location>
</feature>
<sequence>MPTLSEGGDAVDAPTMPEHIHSFAGDLRLHLQNLLDKKELELQQAGTLGAQILQQQTALQERVRELQELDLSDEDADETESSMRERYRELAEAIKAWELENEQVTAVFAKPPVNGVELSPSAEPADAEPRGRPLATGGHERSKTTGTGPSAAQSSRRAKNAAHRADDVEFAFEIGSGLLVEVRRLQALLAEKSRKLQDVDEEKQDLEASIEGLQAALRQQEQSADKFKEENWNLEVTLQELRTHLAESQSSVQRLEGEQKRLTKALTKSRESADQFKNEAEKQQNAYLELKAKHETDVAQARKHAASLQRDKSDLQQTIDSLKAEMARQSKRLPRFNPLTPNGPPTSDALTPANADDDDVFSTAGASTNNRKKLDSSAMFAGEFGEFGETPDPSPSKSFLSPNQRSSEVEALQQRLAHAQRQISTLKGTLQREKELRIEYRRMLESSPGLSIEEEPEEVADEEPPASDEPRPEPKAKPRLTPYRSTRGRGRGRGRGGLTLMQRLGMAAQSPSSDDDDEDDETPPVPALPAAFPEHDGRAEAEEADPQASPTPAIRSNRTSVDGMDPAFANVLKRQSSTSSTHYHGSPLRHSVMARAARGGAVPRRSRGGAAFAQARPPSLVGQPEALAAELGLTTSSDGSLVEQDTIRPVVETAEFGCQTDFEEPAPPPPDPAPVAPVTTEMGVQVDPEPAPLVATSEVSMQTEQELAPTHAEISVQHDAPVPPAPVMASAGVQYDAPIPPAPLMVSVSASTDPEPEPERPQPQPQRTYAQAEIQTRCVQVVDVDAQTVPEPAPVLPAMVHMDIQTDAVPIPAVAETEAQTAAPSVASEVQAWQAKQSQSLYVDRSDQVSDTSASDSVGDSSGDTTIHARPSVVALSDIEEEEDLATEMGSVVETEAETEIFTDARQSLSLTTPSDSVTDFHSIRTVTDNDRSDSDDDGESIRISRLPSRQGVSAGSSVISLPQTIPSPASSIPSAPRYESRSVSADLLPLPEPQATVDPTAVQTKQPSSVPEAPPKPELKEMSIQTDEWTPPVPAPPTPAPASSPALYRVGPSSQQFQFISPPSSAGPTTTSLPIVAAPSPVSTTRDSSATHTTPRPRTSHSDRRQSIESTLSSAMDELARSRTPSLITAAVVDKSRPPMMMLPPPPRAPPPPGSMPPPPFIPEKRISRDVPPPRPSSPPPPELIQRATTPTFGAALSVPGAKPFGLRHHSSNIPPSQQAIRELPSTSSFRSHTNPRAQNSSIPSFHVRERERREMSSTSLHSIGQSSQRSSISSEHLFEQHAQRLASANAPATPEHHADVSARNAGSTDPTIIHAITQTMIGEFLYKYTRNRLGKGHGSSRHKRFFWVHPYTRTLYWSSSDPGSSNVSESSAKSAYIEGVKSVMDPNPMPPGIYQYSVVVATPQREMKFTAPTKERHDIWLNALNYLLTRPNAVPANSPGNAGMGAAPLSPMSLNRELPGDEPSPSQPDFSSPQSQRSARSARTGISVDSWNTTPRGHGHRSQSQISLGGSMGKRSGTPAAEYLRLAGHEGAPSPSKDFEHVPGQDDEDLSFELHDETMSDGGFEGLENVRACCDGRHTVGRAYDHHHHHLESAPPPPSPPPRAPSRARDHLDAHPQETARPSSPAWSSNSRGGSSISHEGAGFFSRFGTRRSTKTVTSISVGAHGR</sequence>
<protein>
    <recommendedName>
        <fullName evidence="2">PH domain-containing protein</fullName>
    </recommendedName>
</protein>
<dbReference type="InterPro" id="IPR001849">
    <property type="entry name" value="PH_domain"/>
</dbReference>
<keyword evidence="4" id="KW-1185">Reference proteome</keyword>
<dbReference type="Proteomes" id="UP000250043">
    <property type="component" value="Unassembled WGS sequence"/>
</dbReference>
<evidence type="ECO:0000313" key="4">
    <source>
        <dbReference type="Proteomes" id="UP000250043"/>
    </source>
</evidence>
<feature type="compositionally biased region" description="Low complexity" evidence="1">
    <location>
        <begin position="1622"/>
        <end position="1640"/>
    </location>
</feature>
<evidence type="ECO:0000256" key="1">
    <source>
        <dbReference type="SAM" id="MobiDB-lite"/>
    </source>
</evidence>
<dbReference type="GO" id="GO:0032065">
    <property type="term" value="P:maintenance of protein location in cell cortex"/>
    <property type="evidence" value="ECO:0007669"/>
    <property type="project" value="InterPro"/>
</dbReference>
<reference evidence="3 4" key="1">
    <citation type="submission" date="2016-07" db="EMBL/GenBank/DDBJ databases">
        <title>Draft genome of the white-rot fungus Obba rivulosa 3A-2.</title>
        <authorList>
            <consortium name="DOE Joint Genome Institute"/>
            <person name="Miettinen O."/>
            <person name="Riley R."/>
            <person name="Acob R."/>
            <person name="Barry K."/>
            <person name="Cullen D."/>
            <person name="De Vries R."/>
            <person name="Hainaut M."/>
            <person name="Hatakka A."/>
            <person name="Henrissat B."/>
            <person name="Hilden K."/>
            <person name="Kuo R."/>
            <person name="Labutti K."/>
            <person name="Lipzen A."/>
            <person name="Makela M.R."/>
            <person name="Sandor L."/>
            <person name="Spatafora J.W."/>
            <person name="Grigoriev I.V."/>
            <person name="Hibbett D.S."/>
        </authorList>
    </citation>
    <scope>NUCLEOTIDE SEQUENCE [LARGE SCALE GENOMIC DNA]</scope>
    <source>
        <strain evidence="3 4">3A-2</strain>
    </source>
</reference>
<dbReference type="SMART" id="SM00233">
    <property type="entry name" value="PH"/>
    <property type="match status" value="1"/>
</dbReference>
<dbReference type="CDD" id="cd13365">
    <property type="entry name" value="PH_PLC_plant-like"/>
    <property type="match status" value="1"/>
</dbReference>
<feature type="compositionally biased region" description="Polar residues" evidence="1">
    <location>
        <begin position="144"/>
        <end position="155"/>
    </location>
</feature>
<dbReference type="GO" id="GO:0000226">
    <property type="term" value="P:microtubule cytoskeleton organization"/>
    <property type="evidence" value="ECO:0007669"/>
    <property type="project" value="TreeGrafter"/>
</dbReference>
<feature type="compositionally biased region" description="Polar residues" evidence="1">
    <location>
        <begin position="1229"/>
        <end position="1245"/>
    </location>
</feature>
<feature type="region of interest" description="Disordered" evidence="1">
    <location>
        <begin position="1439"/>
        <end position="1519"/>
    </location>
</feature>
<organism evidence="3 4">
    <name type="scientific">Obba rivulosa</name>
    <dbReference type="NCBI Taxonomy" id="1052685"/>
    <lineage>
        <taxon>Eukaryota</taxon>
        <taxon>Fungi</taxon>
        <taxon>Dikarya</taxon>
        <taxon>Basidiomycota</taxon>
        <taxon>Agaricomycotina</taxon>
        <taxon>Agaricomycetes</taxon>
        <taxon>Polyporales</taxon>
        <taxon>Gelatoporiaceae</taxon>
        <taxon>Obba</taxon>
    </lineage>
</organism>
<feature type="region of interest" description="Disordered" evidence="1">
    <location>
        <begin position="744"/>
        <end position="769"/>
    </location>
</feature>
<feature type="region of interest" description="Disordered" evidence="1">
    <location>
        <begin position="922"/>
        <end position="1188"/>
    </location>
</feature>
<gene>
    <name evidence="3" type="ORF">OBBRIDRAFT_888562</name>
</gene>
<feature type="compositionally biased region" description="Polar residues" evidence="1">
    <location>
        <begin position="1082"/>
        <end position="1098"/>
    </location>
</feature>
<feature type="compositionally biased region" description="Low complexity" evidence="1">
    <location>
        <begin position="849"/>
        <end position="866"/>
    </location>
</feature>
<feature type="compositionally biased region" description="Polar residues" evidence="1">
    <location>
        <begin position="951"/>
        <end position="965"/>
    </location>
</feature>
<evidence type="ECO:0000259" key="2">
    <source>
        <dbReference type="PROSITE" id="PS50003"/>
    </source>
</evidence>
<feature type="compositionally biased region" description="Low complexity" evidence="1">
    <location>
        <begin position="1261"/>
        <end position="1277"/>
    </location>
</feature>
<dbReference type="Gene3D" id="1.10.287.1490">
    <property type="match status" value="1"/>
</dbReference>
<dbReference type="GO" id="GO:0005739">
    <property type="term" value="C:mitochondrion"/>
    <property type="evidence" value="ECO:0007669"/>
    <property type="project" value="TreeGrafter"/>
</dbReference>
<proteinExistence type="predicted"/>
<dbReference type="PANTHER" id="PTHR28190">
    <property type="entry name" value="NUCLEAR MIGRATION PROTEIN NUM1"/>
    <property type="match status" value="1"/>
</dbReference>
<feature type="domain" description="PH" evidence="2">
    <location>
        <begin position="1320"/>
        <end position="1431"/>
    </location>
</feature>
<dbReference type="Pfam" id="PF12814">
    <property type="entry name" value="Mcp5_PH"/>
    <property type="match status" value="1"/>
</dbReference>
<feature type="compositionally biased region" description="Low complexity" evidence="1">
    <location>
        <begin position="596"/>
        <end position="611"/>
    </location>
</feature>
<dbReference type="OrthoDB" id="2149224at2759"/>
<feature type="compositionally biased region" description="Pro residues" evidence="1">
    <location>
        <begin position="1142"/>
        <end position="1163"/>
    </location>
</feature>
<feature type="region of interest" description="Disordered" evidence="1">
    <location>
        <begin position="839"/>
        <end position="872"/>
    </location>
</feature>
<feature type="compositionally biased region" description="Acidic residues" evidence="1">
    <location>
        <begin position="513"/>
        <end position="522"/>
    </location>
</feature>
<feature type="region of interest" description="Disordered" evidence="1">
    <location>
        <begin position="328"/>
        <end position="416"/>
    </location>
</feature>
<feature type="region of interest" description="Disordered" evidence="1">
    <location>
        <begin position="596"/>
        <end position="619"/>
    </location>
</feature>
<name>A0A8E2AVU1_9APHY</name>
<dbReference type="EMBL" id="KV722432">
    <property type="protein sequence ID" value="OCH89225.1"/>
    <property type="molecule type" value="Genomic_DNA"/>
</dbReference>
<feature type="compositionally biased region" description="Pro residues" evidence="1">
    <location>
        <begin position="1596"/>
        <end position="1606"/>
    </location>
</feature>
<feature type="compositionally biased region" description="Pro residues" evidence="1">
    <location>
        <begin position="1172"/>
        <end position="1184"/>
    </location>
</feature>
<dbReference type="InterPro" id="IPR053005">
    <property type="entry name" value="Nuclear_Pos-Cytoskel_Interact"/>
</dbReference>
<feature type="region of interest" description="Disordered" evidence="1">
    <location>
        <begin position="115"/>
        <end position="161"/>
    </location>
</feature>
<dbReference type="InterPro" id="IPR024774">
    <property type="entry name" value="PH_dom-Mcp5-type"/>
</dbReference>
<feature type="compositionally biased region" description="Polar residues" evidence="1">
    <location>
        <begin position="395"/>
        <end position="406"/>
    </location>
</feature>
<feature type="compositionally biased region" description="Basic and acidic residues" evidence="1">
    <location>
        <begin position="1248"/>
        <end position="1257"/>
    </location>
</feature>
<feature type="region of interest" description="Disordered" evidence="1">
    <location>
        <begin position="1229"/>
        <end position="1308"/>
    </location>
</feature>